<dbReference type="GeneID" id="66998982"/>
<name>A0A9P3ENY3_9EURO</name>
<feature type="region of interest" description="Disordered" evidence="1">
    <location>
        <begin position="596"/>
        <end position="618"/>
    </location>
</feature>
<evidence type="ECO:0000256" key="1">
    <source>
        <dbReference type="SAM" id="MobiDB-lite"/>
    </source>
</evidence>
<feature type="region of interest" description="Disordered" evidence="1">
    <location>
        <begin position="407"/>
        <end position="449"/>
    </location>
</feature>
<feature type="region of interest" description="Disordered" evidence="1">
    <location>
        <begin position="832"/>
        <end position="880"/>
    </location>
</feature>
<feature type="compositionally biased region" description="Acidic residues" evidence="1">
    <location>
        <begin position="836"/>
        <end position="880"/>
    </location>
</feature>
<evidence type="ECO:0008006" key="4">
    <source>
        <dbReference type="Google" id="ProtNLM"/>
    </source>
</evidence>
<accession>A0A9P3ENY3</accession>
<dbReference type="RefSeq" id="XP_043152613.1">
    <property type="nucleotide sequence ID" value="XM_043296678.1"/>
</dbReference>
<evidence type="ECO:0000313" key="3">
    <source>
        <dbReference type="Proteomes" id="UP001043456"/>
    </source>
</evidence>
<gene>
    <name evidence="2" type="ORF">Asppvi_000369</name>
</gene>
<comment type="caution">
    <text evidence="2">The sequence shown here is derived from an EMBL/GenBank/DDBJ whole genome shotgun (WGS) entry which is preliminary data.</text>
</comment>
<organism evidence="2 3">
    <name type="scientific">Aspergillus pseudoviridinutans</name>
    <dbReference type="NCBI Taxonomy" id="1517512"/>
    <lineage>
        <taxon>Eukaryota</taxon>
        <taxon>Fungi</taxon>
        <taxon>Dikarya</taxon>
        <taxon>Ascomycota</taxon>
        <taxon>Pezizomycotina</taxon>
        <taxon>Eurotiomycetes</taxon>
        <taxon>Eurotiomycetidae</taxon>
        <taxon>Eurotiales</taxon>
        <taxon>Aspergillaceae</taxon>
        <taxon>Aspergillus</taxon>
        <taxon>Aspergillus subgen. Fumigati</taxon>
    </lineage>
</organism>
<dbReference type="Proteomes" id="UP001043456">
    <property type="component" value="Unassembled WGS sequence"/>
</dbReference>
<keyword evidence="3" id="KW-1185">Reference proteome</keyword>
<sequence length="880" mass="100528">MGTRGLLFIRCRGRYFVIWNQFDSYPEGLGDAIVHEIPTDPEGYRNWLNSMREMYSRSAQKFEDQILTVDVNIEQDDLSISERHAKSYLAVDDRLEYAPIQTIMNRFSNDLFIEWTYTIDLDREMFAVDDAACFKLSNIPHWGQWIRYLSEDARQRRKLRDNTPRDIIADISWKPNIDPNYKVLAQALNIELLSLTDFAAETMLPLDLDAASPSTAVKQMMPARINFLMTTFLQMSRAYRKVLDRFVLGWEPSCFMFREMAFAVLSLAAGEAFFEYPEVLNAKYRTDGYYLLPNSKAPKYHTRLLPRFLHESHLPGIEPGSAPKSTSFWFHNVLVHLNSRLDFNDVEEASLVAVVNDGLGQGYEEFDAMVLSILDVVLIRVQKGRGGKPYIRRSRLMPLFEFTDENSEYAHGPRTRPSQSQQGLNKPDRHDIKPEEDDASEEDDAASNKSAEPAAAGYFTFMLMYHFFNAAAVKRLAGTGSLLFPNEILSLIMDFSDMPTYLALAQASAFCHEISHHKLRLNDDYAVIGSGEDPETFVLEDLHSGKKTHSKLSMYQENWLGRAITDGLKLCPVIGVADPDRLSIMDDVAIQLSDVTPKDQKDPMLSETEEGPSREQYGWSFPPNERDGDLIFNLPSYAYLGAVENAWGQYLSKLARDAGDPHSRFFSTMLRNRLYRCLLPPGYRELGMEPFQCSGFHAFFRHERDETLEEWERTLRYVVRQLSKLEARPRDRFQRWGHPVIVAFSTKVKLFYYVFHREVKPAICLNAKSYTVEIGAKCTDPDPGSRLVQLIAGDAPIDLKDDDGRMEFESWIISLCKNSSLQYNPFTEQFERDAEVDGGEDNGEDGEEGNWDDQGGDDGDDGEGDGEDDNGEDDEGLEDY</sequence>
<evidence type="ECO:0000313" key="2">
    <source>
        <dbReference type="EMBL" id="GIJ81866.1"/>
    </source>
</evidence>
<dbReference type="EMBL" id="BHVY01000001">
    <property type="protein sequence ID" value="GIJ81866.1"/>
    <property type="molecule type" value="Genomic_DNA"/>
</dbReference>
<dbReference type="AlphaFoldDB" id="A0A9P3ENY3"/>
<protein>
    <recommendedName>
        <fullName evidence="4">F-box domain-containing protein</fullName>
    </recommendedName>
</protein>
<feature type="compositionally biased region" description="Acidic residues" evidence="1">
    <location>
        <begin position="434"/>
        <end position="445"/>
    </location>
</feature>
<proteinExistence type="predicted"/>
<dbReference type="OrthoDB" id="3938867at2759"/>
<reference evidence="2 3" key="1">
    <citation type="submission" date="2018-10" db="EMBL/GenBank/DDBJ databases">
        <title>Pan-genome distribution and transcriptional activeness of fungal secondary metabolism genes in Aspergillus section Fumigati.</title>
        <authorList>
            <person name="Takahashi H."/>
            <person name="Umemura M."/>
            <person name="Ninomiya A."/>
            <person name="Kusuya Y."/>
            <person name="Urayama S."/>
            <person name="Shimizu M."/>
            <person name="Watanabe A."/>
            <person name="Kamei K."/>
            <person name="Yaguchi T."/>
            <person name="Hagiwara D."/>
        </authorList>
    </citation>
    <scope>NUCLEOTIDE SEQUENCE [LARGE SCALE GENOMIC DNA]</scope>
    <source>
        <strain evidence="2 3">IFM 55266</strain>
    </source>
</reference>